<dbReference type="Proteomes" id="UP000265566">
    <property type="component" value="Chromosome 7"/>
</dbReference>
<gene>
    <name evidence="1" type="ORF">MtrunA17_Chr7g0244081</name>
</gene>
<comment type="caution">
    <text evidence="1">The sequence shown here is derived from an EMBL/GenBank/DDBJ whole genome shotgun (WGS) entry which is preliminary data.</text>
</comment>
<evidence type="ECO:0008006" key="3">
    <source>
        <dbReference type="Google" id="ProtNLM"/>
    </source>
</evidence>
<sequence length="99" mass="11063">MIHGIISEVHLSLRLALIHSSMFPWKLRTRWNKCMISLRSISSTHTHVMREGNSVADALAKNGQGLAPFSSQYWDAPPLFVLSLLQRDSLGLSSSTLNM</sequence>
<proteinExistence type="predicted"/>
<accession>A0A396H2A3</accession>
<evidence type="ECO:0000313" key="1">
    <source>
        <dbReference type="EMBL" id="RHN46611.1"/>
    </source>
</evidence>
<organism evidence="1 2">
    <name type="scientific">Medicago truncatula</name>
    <name type="common">Barrel medic</name>
    <name type="synonym">Medicago tribuloides</name>
    <dbReference type="NCBI Taxonomy" id="3880"/>
    <lineage>
        <taxon>Eukaryota</taxon>
        <taxon>Viridiplantae</taxon>
        <taxon>Streptophyta</taxon>
        <taxon>Embryophyta</taxon>
        <taxon>Tracheophyta</taxon>
        <taxon>Spermatophyta</taxon>
        <taxon>Magnoliopsida</taxon>
        <taxon>eudicotyledons</taxon>
        <taxon>Gunneridae</taxon>
        <taxon>Pentapetalae</taxon>
        <taxon>rosids</taxon>
        <taxon>fabids</taxon>
        <taxon>Fabales</taxon>
        <taxon>Fabaceae</taxon>
        <taxon>Papilionoideae</taxon>
        <taxon>50 kb inversion clade</taxon>
        <taxon>NPAAA clade</taxon>
        <taxon>Hologalegina</taxon>
        <taxon>IRL clade</taxon>
        <taxon>Trifolieae</taxon>
        <taxon>Medicago</taxon>
    </lineage>
</organism>
<evidence type="ECO:0000313" key="2">
    <source>
        <dbReference type="Proteomes" id="UP000265566"/>
    </source>
</evidence>
<name>A0A396H2A3_MEDTR</name>
<dbReference type="AlphaFoldDB" id="A0A396H2A3"/>
<dbReference type="Gramene" id="rna41118">
    <property type="protein sequence ID" value="RHN46611.1"/>
    <property type="gene ID" value="gene41118"/>
</dbReference>
<protein>
    <recommendedName>
        <fullName evidence="3">RNase H type-1 domain-containing protein</fullName>
    </recommendedName>
</protein>
<dbReference type="EMBL" id="PSQE01000007">
    <property type="protein sequence ID" value="RHN46611.1"/>
    <property type="molecule type" value="Genomic_DNA"/>
</dbReference>
<reference evidence="2" key="1">
    <citation type="journal article" date="2018" name="Nat. Plants">
        <title>Whole-genome landscape of Medicago truncatula symbiotic genes.</title>
        <authorList>
            <person name="Pecrix Y."/>
            <person name="Staton S.E."/>
            <person name="Sallet E."/>
            <person name="Lelandais-Briere C."/>
            <person name="Moreau S."/>
            <person name="Carrere S."/>
            <person name="Blein T."/>
            <person name="Jardinaud M.F."/>
            <person name="Latrasse D."/>
            <person name="Zouine M."/>
            <person name="Zahm M."/>
            <person name="Kreplak J."/>
            <person name="Mayjonade B."/>
            <person name="Satge C."/>
            <person name="Perez M."/>
            <person name="Cauet S."/>
            <person name="Marande W."/>
            <person name="Chantry-Darmon C."/>
            <person name="Lopez-Roques C."/>
            <person name="Bouchez O."/>
            <person name="Berard A."/>
            <person name="Debelle F."/>
            <person name="Munos S."/>
            <person name="Bendahmane A."/>
            <person name="Berges H."/>
            <person name="Niebel A."/>
            <person name="Buitink J."/>
            <person name="Frugier F."/>
            <person name="Benhamed M."/>
            <person name="Crespi M."/>
            <person name="Gouzy J."/>
            <person name="Gamas P."/>
        </authorList>
    </citation>
    <scope>NUCLEOTIDE SEQUENCE [LARGE SCALE GENOMIC DNA]</scope>
    <source>
        <strain evidence="2">cv. Jemalong A17</strain>
    </source>
</reference>